<dbReference type="GO" id="GO:0005737">
    <property type="term" value="C:cytoplasm"/>
    <property type="evidence" value="ECO:0007669"/>
    <property type="project" value="InterPro"/>
</dbReference>
<keyword evidence="1" id="KW-0732">Signal</keyword>
<dbReference type="PANTHER" id="PTHR10837">
    <property type="entry name" value="PEPTIDYLARGININE DEIMINASE"/>
    <property type="match status" value="1"/>
</dbReference>
<protein>
    <recommendedName>
        <fullName evidence="2">Protein-arginine deiminase C-terminal domain-containing protein</fullName>
    </recommendedName>
</protein>
<name>A0A017SVG3_9BACT</name>
<feature type="signal peptide" evidence="1">
    <location>
        <begin position="1"/>
        <end position="20"/>
    </location>
</feature>
<dbReference type="OrthoDB" id="249764at2"/>
<keyword evidence="4" id="KW-1185">Reference proteome</keyword>
<dbReference type="Gene3D" id="3.75.10.10">
    <property type="entry name" value="L-arginine/glycine Amidinotransferase, Chain A"/>
    <property type="match status" value="1"/>
</dbReference>
<dbReference type="AlphaFoldDB" id="A0A017SVG3"/>
<dbReference type="Proteomes" id="UP000019678">
    <property type="component" value="Unassembled WGS sequence"/>
</dbReference>
<dbReference type="InterPro" id="IPR004303">
    <property type="entry name" value="PAD"/>
</dbReference>
<dbReference type="SUPFAM" id="SSF55909">
    <property type="entry name" value="Pentein"/>
    <property type="match status" value="1"/>
</dbReference>
<evidence type="ECO:0000313" key="3">
    <source>
        <dbReference type="EMBL" id="EYF00959.1"/>
    </source>
</evidence>
<dbReference type="GO" id="GO:0004668">
    <property type="term" value="F:protein-arginine deiminase activity"/>
    <property type="evidence" value="ECO:0007669"/>
    <property type="project" value="InterPro"/>
</dbReference>
<dbReference type="eggNOG" id="COG1193">
    <property type="taxonomic scope" value="Bacteria"/>
</dbReference>
<dbReference type="RefSeq" id="WP_052376727.1">
    <property type="nucleotide sequence ID" value="NZ_ASRX01000093.1"/>
</dbReference>
<feature type="chain" id="PRO_5001496064" description="Protein-arginine deiminase C-terminal domain-containing protein" evidence="1">
    <location>
        <begin position="21"/>
        <end position="626"/>
    </location>
</feature>
<dbReference type="PROSITE" id="PS51257">
    <property type="entry name" value="PROKAR_LIPOPROTEIN"/>
    <property type="match status" value="1"/>
</dbReference>
<reference evidence="3 4" key="1">
    <citation type="submission" date="2013-05" db="EMBL/GenBank/DDBJ databases">
        <title>Genome assembly of Chondromyces apiculatus DSM 436.</title>
        <authorList>
            <person name="Sharma G."/>
            <person name="Khatri I."/>
            <person name="Kaur C."/>
            <person name="Mayilraj S."/>
            <person name="Subramanian S."/>
        </authorList>
    </citation>
    <scope>NUCLEOTIDE SEQUENCE [LARGE SCALE GENOMIC DNA]</scope>
    <source>
        <strain evidence="3 4">DSM 436</strain>
    </source>
</reference>
<sequence length="626" mass="66213">MVKGRWTWLGAAFLAAGATACGTEVEDLFPNYGTGGAGGAGGFLPTSSGTGASGGAGGAGASGGGSAVSGGVDLRADVNRDGTVDLDDPADDTDEDTWDASHGAIFLANIDDDLQTCPTAASVSNADLAACNDAADEVVNGEDDLLDLARLRVAPWPEMPVDVARVTVTPDANATGRVRIFKATPTGFQALDEDGALSLDDLKEGVELAIEAKNFVRNAATWEGFADITLRVEGDTWEAPITDTVRMRVAPLLLRHHLDPAQQAYVTRTDGSGSTVFRAGLAEAVQAAGVPVATREFTVSDQWTQDFFETGYMAMPGPGGQKHTIHVNVRSANYSSGGNLRSAGRVVFTQLRGKDVAGAAQYDPNHPNSMDSLNSFGNTETIPPYTLAGQTYPVGRILRGKTASFYPDESFDTMLTSQGYQSPVYIDTEWLSVGHVDETTSFVKAPNARGWVLVLADPAMGVQMLEDAAAAGNGDVDMFVAKGNARISISEVLDDPDLMNTSAWAAAEIDGQREVLVQETGLAEAEIIRIGSIFESQGGYAVAYVPGMVNGIYLSDTHFAAPNPFGPQIGGQDLFKQQMISAFTPLGITLHWIDNWSLYHLLSGEVHCGTNTTRAIPAFNWWEAEQ</sequence>
<dbReference type="GO" id="GO:0005509">
    <property type="term" value="F:calcium ion binding"/>
    <property type="evidence" value="ECO:0007669"/>
    <property type="project" value="InterPro"/>
</dbReference>
<proteinExistence type="predicted"/>
<dbReference type="SUPFAM" id="SSF110083">
    <property type="entry name" value="Peptidylarginine deiminase Pad4, middle domain"/>
    <property type="match status" value="1"/>
</dbReference>
<dbReference type="InterPro" id="IPR036556">
    <property type="entry name" value="PAD_central_sf"/>
</dbReference>
<dbReference type="Pfam" id="PF03068">
    <property type="entry name" value="PAD"/>
    <property type="match status" value="1"/>
</dbReference>
<dbReference type="InterPro" id="IPR013530">
    <property type="entry name" value="PAD_C"/>
</dbReference>
<dbReference type="PANTHER" id="PTHR10837:SF8">
    <property type="entry name" value="PROTEIN-ARGININE DEIMINASE"/>
    <property type="match status" value="1"/>
</dbReference>
<accession>A0A017SVG3</accession>
<evidence type="ECO:0000259" key="2">
    <source>
        <dbReference type="Pfam" id="PF03068"/>
    </source>
</evidence>
<dbReference type="Gene3D" id="2.60.40.1700">
    <property type="entry name" value="Protein-arginine deiminase, central domain"/>
    <property type="match status" value="1"/>
</dbReference>
<dbReference type="EMBL" id="ASRX01000093">
    <property type="protein sequence ID" value="EYF00959.1"/>
    <property type="molecule type" value="Genomic_DNA"/>
</dbReference>
<evidence type="ECO:0000313" key="4">
    <source>
        <dbReference type="Proteomes" id="UP000019678"/>
    </source>
</evidence>
<evidence type="ECO:0000256" key="1">
    <source>
        <dbReference type="SAM" id="SignalP"/>
    </source>
</evidence>
<organism evidence="3 4">
    <name type="scientific">Chondromyces apiculatus DSM 436</name>
    <dbReference type="NCBI Taxonomy" id="1192034"/>
    <lineage>
        <taxon>Bacteria</taxon>
        <taxon>Pseudomonadati</taxon>
        <taxon>Myxococcota</taxon>
        <taxon>Polyangia</taxon>
        <taxon>Polyangiales</taxon>
        <taxon>Polyangiaceae</taxon>
        <taxon>Chondromyces</taxon>
    </lineage>
</organism>
<gene>
    <name evidence="3" type="ORF">CAP_8827</name>
</gene>
<comment type="caution">
    <text evidence="3">The sequence shown here is derived from an EMBL/GenBank/DDBJ whole genome shotgun (WGS) entry which is preliminary data.</text>
</comment>
<dbReference type="STRING" id="1192034.CAP_8827"/>
<feature type="domain" description="Protein-arginine deiminase C-terminal" evidence="2">
    <location>
        <begin position="241"/>
        <end position="623"/>
    </location>
</feature>